<dbReference type="RefSeq" id="WP_160174041.1">
    <property type="nucleotide sequence ID" value="NZ_CP013251.1"/>
</dbReference>
<evidence type="ECO:0000313" key="1">
    <source>
        <dbReference type="EMBL" id="AMO55236.1"/>
    </source>
</evidence>
<dbReference type="KEGG" id="emp:EZMO1_1029"/>
<dbReference type="PATRIC" id="fig|570277.3.peg.1125"/>
<protein>
    <submittedName>
        <fullName evidence="1">Uncharacterized protein</fullName>
    </submittedName>
</protein>
<dbReference type="AlphaFoldDB" id="A0A142B910"/>
<name>A0A142B910_9GAMM</name>
<proteinExistence type="predicted"/>
<sequence length="56" mass="6335">MIFVTDDHRTVRMPKETYQPRGVIPEAIDPVLLAAIHQTNACSSKVKPVIKKFKSK</sequence>
<accession>A0A142B910</accession>
<evidence type="ECO:0000313" key="2">
    <source>
        <dbReference type="Proteomes" id="UP000071065"/>
    </source>
</evidence>
<organism evidence="1 2">
    <name type="scientific">Endozoicomonas montiporae CL-33</name>
    <dbReference type="NCBI Taxonomy" id="570277"/>
    <lineage>
        <taxon>Bacteria</taxon>
        <taxon>Pseudomonadati</taxon>
        <taxon>Pseudomonadota</taxon>
        <taxon>Gammaproteobacteria</taxon>
        <taxon>Oceanospirillales</taxon>
        <taxon>Endozoicomonadaceae</taxon>
        <taxon>Endozoicomonas</taxon>
    </lineage>
</organism>
<dbReference type="Proteomes" id="UP000071065">
    <property type="component" value="Chromosome"/>
</dbReference>
<gene>
    <name evidence="1" type="ORF">EZMO1_1029</name>
</gene>
<reference evidence="1 2" key="1">
    <citation type="journal article" date="2016" name="Front. Microbiol.">
        <title>Genomic Insight into the Host-Endosymbiont Relationship of Endozoicomonas montiporae CL-33(T) with its Coral Host.</title>
        <authorList>
            <person name="Ding J.-Y."/>
            <person name="Shiu J.-H."/>
            <person name="Chen W.-M."/>
            <person name="Chiang Y.-R."/>
            <person name="Tang S.-L."/>
        </authorList>
    </citation>
    <scope>NUCLEOTIDE SEQUENCE [LARGE SCALE GENOMIC DNA]</scope>
    <source>
        <strain evidence="1 2">CL-33</strain>
    </source>
</reference>
<dbReference type="EMBL" id="CP013251">
    <property type="protein sequence ID" value="AMO55236.1"/>
    <property type="molecule type" value="Genomic_DNA"/>
</dbReference>